<dbReference type="PIRSF" id="PIRSF036625">
    <property type="entry name" value="GAF_ANTAR"/>
    <property type="match status" value="1"/>
</dbReference>
<organism evidence="4 5">
    <name type="scientific">Rhodococcus cercidiphylli</name>
    <dbReference type="NCBI Taxonomy" id="489916"/>
    <lineage>
        <taxon>Bacteria</taxon>
        <taxon>Bacillati</taxon>
        <taxon>Actinomycetota</taxon>
        <taxon>Actinomycetes</taxon>
        <taxon>Mycobacteriales</taxon>
        <taxon>Nocardiaceae</taxon>
        <taxon>Rhodococcus</taxon>
    </lineage>
</organism>
<proteinExistence type="predicted"/>
<dbReference type="PROSITE" id="PS50921">
    <property type="entry name" value="ANTAR"/>
    <property type="match status" value="1"/>
</dbReference>
<dbReference type="InterPro" id="IPR012074">
    <property type="entry name" value="GAF_ANTAR"/>
</dbReference>
<evidence type="ECO:0000313" key="4">
    <source>
        <dbReference type="EMBL" id="MDV6230085.1"/>
    </source>
</evidence>
<dbReference type="InterPro" id="IPR036388">
    <property type="entry name" value="WH-like_DNA-bd_sf"/>
</dbReference>
<comment type="caution">
    <text evidence="4">The sequence shown here is derived from an EMBL/GenBank/DDBJ whole genome shotgun (WGS) entry which is preliminary data.</text>
</comment>
<evidence type="ECO:0000259" key="3">
    <source>
        <dbReference type="PROSITE" id="PS50921"/>
    </source>
</evidence>
<dbReference type="Gene3D" id="1.10.10.10">
    <property type="entry name" value="Winged helix-like DNA-binding domain superfamily/Winged helix DNA-binding domain"/>
    <property type="match status" value="1"/>
</dbReference>
<gene>
    <name evidence="4" type="ORF">R3P95_05945</name>
</gene>
<protein>
    <submittedName>
        <fullName evidence="4">GAF and ANTAR domain-containing protein</fullName>
    </submittedName>
</protein>
<keyword evidence="1" id="KW-0805">Transcription regulation</keyword>
<dbReference type="Proteomes" id="UP001185899">
    <property type="component" value="Unassembled WGS sequence"/>
</dbReference>
<accession>A0ABU4AV19</accession>
<dbReference type="InterPro" id="IPR003018">
    <property type="entry name" value="GAF"/>
</dbReference>
<dbReference type="InterPro" id="IPR005561">
    <property type="entry name" value="ANTAR"/>
</dbReference>
<dbReference type="RefSeq" id="WP_317547652.1">
    <property type="nucleotide sequence ID" value="NZ_JAWLKE010000002.1"/>
</dbReference>
<dbReference type="SMART" id="SM00065">
    <property type="entry name" value="GAF"/>
    <property type="match status" value="1"/>
</dbReference>
<dbReference type="Gene3D" id="3.30.450.40">
    <property type="match status" value="1"/>
</dbReference>
<dbReference type="InterPro" id="IPR029016">
    <property type="entry name" value="GAF-like_dom_sf"/>
</dbReference>
<keyword evidence="2" id="KW-0804">Transcription</keyword>
<feature type="domain" description="ANTAR" evidence="3">
    <location>
        <begin position="145"/>
        <end position="206"/>
    </location>
</feature>
<reference evidence="4 5" key="1">
    <citation type="submission" date="2023-10" db="EMBL/GenBank/DDBJ databases">
        <title>Development of a sustainable strategy for remediation of hydrocarbon-contaminated territories based on the waste exchange concept.</title>
        <authorList>
            <person name="Krivoruchko A."/>
        </authorList>
    </citation>
    <scope>NUCLEOTIDE SEQUENCE [LARGE SCALE GENOMIC DNA]</scope>
    <source>
        <strain evidence="4 5">IEGM 1322</strain>
    </source>
</reference>
<evidence type="ECO:0000256" key="1">
    <source>
        <dbReference type="ARBA" id="ARBA00023015"/>
    </source>
</evidence>
<dbReference type="Pfam" id="PF03861">
    <property type="entry name" value="ANTAR"/>
    <property type="match status" value="1"/>
</dbReference>
<keyword evidence="5" id="KW-1185">Reference proteome</keyword>
<sequence length="214" mass="23242">MDVILQRVCEQVTETIPGADMAGVTLLRDGIDHPETAALTDVRVFDVDLDQYRANEGPCLEAARTRSMVRVRVREVATRWPDFAAKVAGLGVESYLSAPLSIDDRHLGALNIYGLGDHGFDDVDELVVRVFVTAVEAAVWNSRRAEVAQTEVDGLQEAMKTRAYIEQAKGIIMAARGISAEDAFAVLSEQSQNTNVKVADVARRLIGSVASEQG</sequence>
<dbReference type="SUPFAM" id="SSF55781">
    <property type="entry name" value="GAF domain-like"/>
    <property type="match status" value="1"/>
</dbReference>
<evidence type="ECO:0000313" key="5">
    <source>
        <dbReference type="Proteomes" id="UP001185899"/>
    </source>
</evidence>
<dbReference type="Pfam" id="PF13185">
    <property type="entry name" value="GAF_2"/>
    <property type="match status" value="1"/>
</dbReference>
<dbReference type="SMART" id="SM01012">
    <property type="entry name" value="ANTAR"/>
    <property type="match status" value="1"/>
</dbReference>
<name>A0ABU4AV19_9NOCA</name>
<evidence type="ECO:0000256" key="2">
    <source>
        <dbReference type="ARBA" id="ARBA00023163"/>
    </source>
</evidence>
<dbReference type="EMBL" id="JAWLKE010000002">
    <property type="protein sequence ID" value="MDV6230085.1"/>
    <property type="molecule type" value="Genomic_DNA"/>
</dbReference>